<dbReference type="EMBL" id="JBEDNQ010000002">
    <property type="protein sequence ID" value="MEQ3549796.1"/>
    <property type="molecule type" value="Genomic_DNA"/>
</dbReference>
<accession>A0ABV1K5P7</accession>
<organism evidence="8 9">
    <name type="scientific">Pseudonocardia nematodicida</name>
    <dbReference type="NCBI Taxonomy" id="1206997"/>
    <lineage>
        <taxon>Bacteria</taxon>
        <taxon>Bacillati</taxon>
        <taxon>Actinomycetota</taxon>
        <taxon>Actinomycetes</taxon>
        <taxon>Pseudonocardiales</taxon>
        <taxon>Pseudonocardiaceae</taxon>
        <taxon>Pseudonocardia</taxon>
    </lineage>
</organism>
<comment type="caution">
    <text evidence="8">The sequence shown here is derived from an EMBL/GenBank/DDBJ whole genome shotgun (WGS) entry which is preliminary data.</text>
</comment>
<gene>
    <name evidence="8" type="ORF">WIS52_04880</name>
</gene>
<proteinExistence type="inferred from homology"/>
<dbReference type="SUPFAM" id="SSF52467">
    <property type="entry name" value="DHS-like NAD/FAD-binding domain"/>
    <property type="match status" value="1"/>
</dbReference>
<protein>
    <submittedName>
        <fullName evidence="8">Thiamine pyrophosphate-binding protein</fullName>
    </submittedName>
</protein>
<dbReference type="InterPro" id="IPR029035">
    <property type="entry name" value="DHS-like_NAD/FAD-binding_dom"/>
</dbReference>
<dbReference type="Gene3D" id="3.40.50.1220">
    <property type="entry name" value="TPP-binding domain"/>
    <property type="match status" value="1"/>
</dbReference>
<sequence length="581" mass="60282">MSAHQDGARVAEAVGRALAAAGVGRVFGVVGSGNFHVTNALAGAGVPFVATRHEMGAATMADAWSRTSGGIAAVSVHQGCGLTNALTGITEAAKSRTSLLVLAADTATGDTLSNFHVDQPAVLAGLGIVSRTATSPRTAVREALRALWTARTERRTVVLNLPLDVQEAPDPGDPGPVLPPAPEPARPAPEAVERLAGLLRTARRPVFVAGRGARHAGAALAALAERSEALLATSAPARGLFAGNPWSIDVSGGFASPLTAELVRDADLVVAWGASLNVWTTRNGELIDPSATVVQVDVDGAAPGTHTRIDLGVVGDAAVTAEAVDAALAERPRTAPARRTPELRAEIARRVRWRDVPYDDTGTAELIDPRTLTVALDDLLPAERVVAPDGGNFNGYPAMFLDVPDERGFCLTLSFSSIGLSLATAIGAGMASPGRVAVAGIGDGGFMMSAVELDTAVRHRVPLVVIVYNDHAYGAEVHHFGPEGHPTRIVEFPETDIAAVARGYGCGALSVRTADDLTGVRSWVDGDRSRPLVIDARITSFPSWLIAHAFTADLPDVDRLEGDSAAQLPNAETNCSAEPTR</sequence>
<comment type="similarity">
    <text evidence="1 3">Belongs to the TPP enzyme family.</text>
</comment>
<dbReference type="CDD" id="cd00568">
    <property type="entry name" value="TPP_enzymes"/>
    <property type="match status" value="1"/>
</dbReference>
<feature type="domain" description="Thiamine pyrophosphate enzyme TPP-binding" evidence="6">
    <location>
        <begin position="389"/>
        <end position="520"/>
    </location>
</feature>
<dbReference type="PANTHER" id="PTHR18968:SF13">
    <property type="entry name" value="ACETOLACTATE SYNTHASE CATALYTIC SUBUNIT, MITOCHONDRIAL"/>
    <property type="match status" value="1"/>
</dbReference>
<dbReference type="PANTHER" id="PTHR18968">
    <property type="entry name" value="THIAMINE PYROPHOSPHATE ENZYMES"/>
    <property type="match status" value="1"/>
</dbReference>
<name>A0ABV1K5P7_9PSEU</name>
<feature type="domain" description="Thiamine pyrophosphate enzyme central" evidence="5">
    <location>
        <begin position="192"/>
        <end position="323"/>
    </location>
</feature>
<dbReference type="InterPro" id="IPR012000">
    <property type="entry name" value="Thiamin_PyroP_enz_cen_dom"/>
</dbReference>
<evidence type="ECO:0000313" key="9">
    <source>
        <dbReference type="Proteomes" id="UP001494902"/>
    </source>
</evidence>
<dbReference type="SUPFAM" id="SSF52518">
    <property type="entry name" value="Thiamin diphosphate-binding fold (THDP-binding)"/>
    <property type="match status" value="2"/>
</dbReference>
<dbReference type="InterPro" id="IPR045229">
    <property type="entry name" value="TPP_enz"/>
</dbReference>
<dbReference type="Pfam" id="PF00205">
    <property type="entry name" value="TPP_enzyme_M"/>
    <property type="match status" value="1"/>
</dbReference>
<feature type="region of interest" description="Disordered" evidence="4">
    <location>
        <begin position="165"/>
        <end position="187"/>
    </location>
</feature>
<evidence type="ECO:0000259" key="6">
    <source>
        <dbReference type="Pfam" id="PF02775"/>
    </source>
</evidence>
<reference evidence="8 9" key="1">
    <citation type="submission" date="2024-03" db="EMBL/GenBank/DDBJ databases">
        <title>Draft genome sequence of Pseudonocardia nematodicida JCM 31783.</title>
        <authorList>
            <person name="Butdee W."/>
            <person name="Duangmal K."/>
        </authorList>
    </citation>
    <scope>NUCLEOTIDE SEQUENCE [LARGE SCALE GENOMIC DNA]</scope>
    <source>
        <strain evidence="8 9">JCM 31783</strain>
    </source>
</reference>
<dbReference type="Pfam" id="PF02776">
    <property type="entry name" value="TPP_enzyme_N"/>
    <property type="match status" value="1"/>
</dbReference>
<dbReference type="InterPro" id="IPR012001">
    <property type="entry name" value="Thiamin_PyroP_enz_TPP-bd_dom"/>
</dbReference>
<dbReference type="CDD" id="cd07035">
    <property type="entry name" value="TPP_PYR_POX_like"/>
    <property type="match status" value="1"/>
</dbReference>
<keyword evidence="9" id="KW-1185">Reference proteome</keyword>
<dbReference type="RefSeq" id="WP_349296892.1">
    <property type="nucleotide sequence ID" value="NZ_JBEDNQ010000002.1"/>
</dbReference>
<dbReference type="InterPro" id="IPR029061">
    <property type="entry name" value="THDP-binding"/>
</dbReference>
<evidence type="ECO:0000313" key="8">
    <source>
        <dbReference type="EMBL" id="MEQ3549796.1"/>
    </source>
</evidence>
<evidence type="ECO:0000256" key="3">
    <source>
        <dbReference type="RuleBase" id="RU362132"/>
    </source>
</evidence>
<keyword evidence="2 3" id="KW-0786">Thiamine pyrophosphate</keyword>
<evidence type="ECO:0000259" key="7">
    <source>
        <dbReference type="Pfam" id="PF02776"/>
    </source>
</evidence>
<dbReference type="Gene3D" id="3.40.50.970">
    <property type="match status" value="2"/>
</dbReference>
<feature type="compositionally biased region" description="Pro residues" evidence="4">
    <location>
        <begin position="171"/>
        <end position="187"/>
    </location>
</feature>
<feature type="domain" description="Thiamine pyrophosphate enzyme N-terminal TPP-binding" evidence="7">
    <location>
        <begin position="9"/>
        <end position="112"/>
    </location>
</feature>
<evidence type="ECO:0000256" key="2">
    <source>
        <dbReference type="ARBA" id="ARBA00023052"/>
    </source>
</evidence>
<dbReference type="Proteomes" id="UP001494902">
    <property type="component" value="Unassembled WGS sequence"/>
</dbReference>
<evidence type="ECO:0000259" key="5">
    <source>
        <dbReference type="Pfam" id="PF00205"/>
    </source>
</evidence>
<evidence type="ECO:0000256" key="4">
    <source>
        <dbReference type="SAM" id="MobiDB-lite"/>
    </source>
</evidence>
<evidence type="ECO:0000256" key="1">
    <source>
        <dbReference type="ARBA" id="ARBA00007812"/>
    </source>
</evidence>
<dbReference type="InterPro" id="IPR011766">
    <property type="entry name" value="TPP_enzyme_TPP-bd"/>
</dbReference>
<dbReference type="Pfam" id="PF02775">
    <property type="entry name" value="TPP_enzyme_C"/>
    <property type="match status" value="1"/>
</dbReference>